<evidence type="ECO:0000256" key="4">
    <source>
        <dbReference type="ARBA" id="ARBA00022692"/>
    </source>
</evidence>
<dbReference type="PANTHER" id="PTHR22883">
    <property type="entry name" value="ZINC FINGER DHHC DOMAIN CONTAINING PROTEIN"/>
    <property type="match status" value="1"/>
</dbReference>
<comment type="caution">
    <text evidence="8">Lacks conserved residue(s) required for the propagation of feature annotation.</text>
</comment>
<keyword evidence="5 8" id="KW-1133">Transmembrane helix</keyword>
<reference evidence="10" key="1">
    <citation type="journal article" date="2023" name="Nat. Commun.">
        <title>Diploid and tetraploid genomes of Acorus and the evolution of monocots.</title>
        <authorList>
            <person name="Ma L."/>
            <person name="Liu K.W."/>
            <person name="Li Z."/>
            <person name="Hsiao Y.Y."/>
            <person name="Qi Y."/>
            <person name="Fu T."/>
            <person name="Tang G.D."/>
            <person name="Zhang D."/>
            <person name="Sun W.H."/>
            <person name="Liu D.K."/>
            <person name="Li Y."/>
            <person name="Chen G.Z."/>
            <person name="Liu X.D."/>
            <person name="Liao X.Y."/>
            <person name="Jiang Y.T."/>
            <person name="Yu X."/>
            <person name="Hao Y."/>
            <person name="Huang J."/>
            <person name="Zhao X.W."/>
            <person name="Ke S."/>
            <person name="Chen Y.Y."/>
            <person name="Wu W.L."/>
            <person name="Hsu J.L."/>
            <person name="Lin Y.F."/>
            <person name="Huang M.D."/>
            <person name="Li C.Y."/>
            <person name="Huang L."/>
            <person name="Wang Z.W."/>
            <person name="Zhao X."/>
            <person name="Zhong W.Y."/>
            <person name="Peng D.H."/>
            <person name="Ahmad S."/>
            <person name="Lan S."/>
            <person name="Zhang J.S."/>
            <person name="Tsai W.C."/>
            <person name="Van de Peer Y."/>
            <person name="Liu Z.J."/>
        </authorList>
    </citation>
    <scope>NUCLEOTIDE SEQUENCE</scope>
    <source>
        <strain evidence="10">SCP</strain>
    </source>
</reference>
<comment type="caution">
    <text evidence="10">The sequence shown here is derived from an EMBL/GenBank/DDBJ whole genome shotgun (WGS) entry which is preliminary data.</text>
</comment>
<evidence type="ECO:0000313" key="10">
    <source>
        <dbReference type="EMBL" id="KAK1269485.1"/>
    </source>
</evidence>
<gene>
    <name evidence="10" type="ORF">QJS04_geneDACA005136</name>
</gene>
<dbReference type="Pfam" id="PF01529">
    <property type="entry name" value="DHHC"/>
    <property type="match status" value="1"/>
</dbReference>
<dbReference type="InterPro" id="IPR039859">
    <property type="entry name" value="PFA4/ZDH16/20/ERF2-like"/>
</dbReference>
<reference evidence="10" key="2">
    <citation type="submission" date="2023-06" db="EMBL/GenBank/DDBJ databases">
        <authorList>
            <person name="Ma L."/>
            <person name="Liu K.-W."/>
            <person name="Li Z."/>
            <person name="Hsiao Y.-Y."/>
            <person name="Qi Y."/>
            <person name="Fu T."/>
            <person name="Tang G."/>
            <person name="Zhang D."/>
            <person name="Sun W.-H."/>
            <person name="Liu D.-K."/>
            <person name="Li Y."/>
            <person name="Chen G.-Z."/>
            <person name="Liu X.-D."/>
            <person name="Liao X.-Y."/>
            <person name="Jiang Y.-T."/>
            <person name="Yu X."/>
            <person name="Hao Y."/>
            <person name="Huang J."/>
            <person name="Zhao X.-W."/>
            <person name="Ke S."/>
            <person name="Chen Y.-Y."/>
            <person name="Wu W.-L."/>
            <person name="Hsu J.-L."/>
            <person name="Lin Y.-F."/>
            <person name="Huang M.-D."/>
            <person name="Li C.-Y."/>
            <person name="Huang L."/>
            <person name="Wang Z.-W."/>
            <person name="Zhao X."/>
            <person name="Zhong W.-Y."/>
            <person name="Peng D.-H."/>
            <person name="Ahmad S."/>
            <person name="Lan S."/>
            <person name="Zhang J.-S."/>
            <person name="Tsai W.-C."/>
            <person name="Van De Peer Y."/>
            <person name="Liu Z.-J."/>
        </authorList>
    </citation>
    <scope>NUCLEOTIDE SEQUENCE</scope>
    <source>
        <strain evidence="10">SCP</strain>
        <tissue evidence="10">Leaves</tissue>
    </source>
</reference>
<sequence length="68" mass="7626">MCAFSLQFSIKPVQVCNSCNANVLGFDHHCPSFENCIGQKNHLMFMILIIGFLAVEATYTICSTYCEQ</sequence>
<feature type="domain" description="Palmitoyltransferase DHHC" evidence="9">
    <location>
        <begin position="11"/>
        <end position="65"/>
    </location>
</feature>
<dbReference type="EC" id="2.3.1.225" evidence="8"/>
<dbReference type="PROSITE" id="PS50216">
    <property type="entry name" value="DHHC"/>
    <property type="match status" value="1"/>
</dbReference>
<dbReference type="InterPro" id="IPR001594">
    <property type="entry name" value="Palmitoyltrfase_DHHC"/>
</dbReference>
<name>A0AAV9AZE9_ACOGR</name>
<dbReference type="GO" id="GO:0006612">
    <property type="term" value="P:protein targeting to membrane"/>
    <property type="evidence" value="ECO:0007669"/>
    <property type="project" value="TreeGrafter"/>
</dbReference>
<evidence type="ECO:0000313" key="11">
    <source>
        <dbReference type="Proteomes" id="UP001179952"/>
    </source>
</evidence>
<dbReference type="GO" id="GO:0005783">
    <property type="term" value="C:endoplasmic reticulum"/>
    <property type="evidence" value="ECO:0007669"/>
    <property type="project" value="TreeGrafter"/>
</dbReference>
<comment type="similarity">
    <text evidence="2 8">Belongs to the DHHC palmitoyltransferase family.</text>
</comment>
<protein>
    <recommendedName>
        <fullName evidence="8">S-acyltransferase</fullName>
        <ecNumber evidence="8">2.3.1.225</ecNumber>
    </recommendedName>
    <alternativeName>
        <fullName evidence="8">Palmitoyltransferase</fullName>
    </alternativeName>
</protein>
<feature type="transmembrane region" description="Helical" evidence="8">
    <location>
        <begin position="43"/>
        <end position="62"/>
    </location>
</feature>
<evidence type="ECO:0000256" key="5">
    <source>
        <dbReference type="ARBA" id="ARBA00022989"/>
    </source>
</evidence>
<dbReference type="Proteomes" id="UP001179952">
    <property type="component" value="Unassembled WGS sequence"/>
</dbReference>
<proteinExistence type="inferred from homology"/>
<dbReference type="EMBL" id="JAUJYN010000006">
    <property type="protein sequence ID" value="KAK1269485.1"/>
    <property type="molecule type" value="Genomic_DNA"/>
</dbReference>
<keyword evidence="3 8" id="KW-0808">Transferase</keyword>
<evidence type="ECO:0000256" key="1">
    <source>
        <dbReference type="ARBA" id="ARBA00004141"/>
    </source>
</evidence>
<evidence type="ECO:0000256" key="3">
    <source>
        <dbReference type="ARBA" id="ARBA00022679"/>
    </source>
</evidence>
<dbReference type="AlphaFoldDB" id="A0AAV9AZE9"/>
<evidence type="ECO:0000259" key="9">
    <source>
        <dbReference type="Pfam" id="PF01529"/>
    </source>
</evidence>
<evidence type="ECO:0000256" key="8">
    <source>
        <dbReference type="RuleBase" id="RU079119"/>
    </source>
</evidence>
<comment type="subcellular location">
    <subcellularLocation>
        <location evidence="1">Membrane</location>
        <topology evidence="1">Multi-pass membrane protein</topology>
    </subcellularLocation>
</comment>
<dbReference type="GO" id="GO:0019706">
    <property type="term" value="F:protein-cysteine S-palmitoyltransferase activity"/>
    <property type="evidence" value="ECO:0007669"/>
    <property type="project" value="UniProtKB-EC"/>
</dbReference>
<comment type="domain">
    <text evidence="8">The DHHC domain is required for palmitoyltransferase activity.</text>
</comment>
<keyword evidence="4 8" id="KW-0812">Transmembrane</keyword>
<evidence type="ECO:0000256" key="6">
    <source>
        <dbReference type="ARBA" id="ARBA00023136"/>
    </source>
</evidence>
<organism evidence="10 11">
    <name type="scientific">Acorus gramineus</name>
    <name type="common">Dwarf sweet flag</name>
    <dbReference type="NCBI Taxonomy" id="55184"/>
    <lineage>
        <taxon>Eukaryota</taxon>
        <taxon>Viridiplantae</taxon>
        <taxon>Streptophyta</taxon>
        <taxon>Embryophyta</taxon>
        <taxon>Tracheophyta</taxon>
        <taxon>Spermatophyta</taxon>
        <taxon>Magnoliopsida</taxon>
        <taxon>Liliopsida</taxon>
        <taxon>Acoraceae</taxon>
        <taxon>Acorus</taxon>
    </lineage>
</organism>
<comment type="catalytic activity">
    <reaction evidence="8">
        <text>L-cysteinyl-[protein] + hexadecanoyl-CoA = S-hexadecanoyl-L-cysteinyl-[protein] + CoA</text>
        <dbReference type="Rhea" id="RHEA:36683"/>
        <dbReference type="Rhea" id="RHEA-COMP:10131"/>
        <dbReference type="Rhea" id="RHEA-COMP:11032"/>
        <dbReference type="ChEBI" id="CHEBI:29950"/>
        <dbReference type="ChEBI" id="CHEBI:57287"/>
        <dbReference type="ChEBI" id="CHEBI:57379"/>
        <dbReference type="ChEBI" id="CHEBI:74151"/>
        <dbReference type="EC" id="2.3.1.225"/>
    </reaction>
</comment>
<dbReference type="PANTHER" id="PTHR22883:SF127">
    <property type="entry name" value="ZDHHC-TYPE PALMITOYLTRANSFERASE 3-RELATED"/>
    <property type="match status" value="1"/>
</dbReference>
<accession>A0AAV9AZE9</accession>
<dbReference type="GO" id="GO:0005794">
    <property type="term" value="C:Golgi apparatus"/>
    <property type="evidence" value="ECO:0007669"/>
    <property type="project" value="TreeGrafter"/>
</dbReference>
<evidence type="ECO:0000256" key="2">
    <source>
        <dbReference type="ARBA" id="ARBA00008574"/>
    </source>
</evidence>
<dbReference type="GO" id="GO:0016020">
    <property type="term" value="C:membrane"/>
    <property type="evidence" value="ECO:0007669"/>
    <property type="project" value="UniProtKB-SubCell"/>
</dbReference>
<keyword evidence="6 8" id="KW-0472">Membrane</keyword>
<keyword evidence="7 8" id="KW-0012">Acyltransferase</keyword>
<keyword evidence="11" id="KW-1185">Reference proteome</keyword>
<evidence type="ECO:0000256" key="7">
    <source>
        <dbReference type="ARBA" id="ARBA00023315"/>
    </source>
</evidence>